<dbReference type="Pfam" id="PF05035">
    <property type="entry name" value="DGOK"/>
    <property type="match status" value="1"/>
</dbReference>
<comment type="caution">
    <text evidence="1">The sequence shown here is derived from an EMBL/GenBank/DDBJ whole genome shotgun (WGS) entry which is preliminary data.</text>
</comment>
<dbReference type="InterPro" id="IPR042257">
    <property type="entry name" value="DGOK_C"/>
</dbReference>
<dbReference type="GO" id="GO:0008671">
    <property type="term" value="F:2-dehydro-3-deoxygalactonokinase activity"/>
    <property type="evidence" value="ECO:0007669"/>
    <property type="project" value="InterPro"/>
</dbReference>
<sequence>MWGQQRYIAVDWGTTNRRAWLIDPTHGKLESYADNQGLLSVPKGGFEVSASDLRSRFGDYPMLLAGMVGSDKGWHQVPYKSCPTDLADLAKGIFWMQGGSIGIVPGVCQIDGNADVMRGEEVQAFGALQLGTVAADGLVCHPGTHSKWVRLQDGLIAGVQTMMTGEIFSLLRRDSVLSSQMQNEPAANHSFDEGVDLALNGAHLLSSLFQVRSQYLLSTRELDGASFASGLLIGSDVRAGLAAGHPRDMIAIVGNQQLSTLYLRAFERARFRAHIVNDDDAFVAGMQAIVDHLRVVQENAS</sequence>
<dbReference type="RefSeq" id="WP_143775947.1">
    <property type="nucleotide sequence ID" value="NZ_VKKU01000001.1"/>
</dbReference>
<dbReference type="GO" id="GO:0034194">
    <property type="term" value="P:D-galactonate catabolic process"/>
    <property type="evidence" value="ECO:0007669"/>
    <property type="project" value="InterPro"/>
</dbReference>
<gene>
    <name evidence="1" type="ORF">FOM92_06500</name>
</gene>
<dbReference type="InterPro" id="IPR042258">
    <property type="entry name" value="DGOK_N"/>
</dbReference>
<dbReference type="AlphaFoldDB" id="A0A553WK48"/>
<dbReference type="EMBL" id="VKKU01000001">
    <property type="protein sequence ID" value="TSB05031.1"/>
    <property type="molecule type" value="Genomic_DNA"/>
</dbReference>
<dbReference type="CDD" id="cd24012">
    <property type="entry name" value="ASKHA_NBD_KDGal-kinase"/>
    <property type="match status" value="1"/>
</dbReference>
<dbReference type="OrthoDB" id="256574at2"/>
<dbReference type="InterPro" id="IPR007729">
    <property type="entry name" value="DGOK"/>
</dbReference>
<evidence type="ECO:0000313" key="1">
    <source>
        <dbReference type="EMBL" id="TSB05031.1"/>
    </source>
</evidence>
<dbReference type="Gene3D" id="3.30.420.310">
    <property type="entry name" value="2-keto-3-deoxy-galactonokinase, C-terminal domain"/>
    <property type="match status" value="1"/>
</dbReference>
<protein>
    <submittedName>
        <fullName evidence="1">2-dehydro-3-deoxygalactonokinase</fullName>
    </submittedName>
</protein>
<evidence type="ECO:0000313" key="2">
    <source>
        <dbReference type="Proteomes" id="UP000320160"/>
    </source>
</evidence>
<dbReference type="Proteomes" id="UP000320160">
    <property type="component" value="Unassembled WGS sequence"/>
</dbReference>
<proteinExistence type="predicted"/>
<name>A0A553WK48_9SPHN</name>
<organism evidence="1 2">
    <name type="scientific">Sphingorhabdus contaminans</name>
    <dbReference type="NCBI Taxonomy" id="1343899"/>
    <lineage>
        <taxon>Bacteria</taxon>
        <taxon>Pseudomonadati</taxon>
        <taxon>Pseudomonadota</taxon>
        <taxon>Alphaproteobacteria</taxon>
        <taxon>Sphingomonadales</taxon>
        <taxon>Sphingomonadaceae</taxon>
        <taxon>Sphingorhabdus</taxon>
    </lineage>
</organism>
<dbReference type="Gene3D" id="3.30.420.300">
    <property type="entry name" value="2-keto-3-deoxy-galactonokinase, substrate binding domain"/>
    <property type="match status" value="1"/>
</dbReference>
<reference evidence="1 2" key="1">
    <citation type="submission" date="2019-07" db="EMBL/GenBank/DDBJ databases">
        <authorList>
            <person name="Park M."/>
        </authorList>
    </citation>
    <scope>NUCLEOTIDE SEQUENCE [LARGE SCALE GENOMIC DNA]</scope>
    <source>
        <strain evidence="1 2">KCTC32445</strain>
    </source>
</reference>
<keyword evidence="1" id="KW-0808">Transferase</keyword>
<accession>A0A553WK48</accession>
<keyword evidence="1" id="KW-0418">Kinase</keyword>
<keyword evidence="2" id="KW-1185">Reference proteome</keyword>